<comment type="cofactor">
    <cofactor evidence="4">
        <name>FAD</name>
        <dbReference type="ChEBI" id="CHEBI:57692"/>
    </cofactor>
</comment>
<organism evidence="8 9">
    <name type="scientific">Neohortaea acidophila</name>
    <dbReference type="NCBI Taxonomy" id="245834"/>
    <lineage>
        <taxon>Eukaryota</taxon>
        <taxon>Fungi</taxon>
        <taxon>Dikarya</taxon>
        <taxon>Ascomycota</taxon>
        <taxon>Pezizomycotina</taxon>
        <taxon>Dothideomycetes</taxon>
        <taxon>Dothideomycetidae</taxon>
        <taxon>Mycosphaerellales</taxon>
        <taxon>Teratosphaeriaceae</taxon>
        <taxon>Neohortaea</taxon>
    </lineage>
</organism>
<dbReference type="GeneID" id="54478742"/>
<dbReference type="PANTHER" id="PTHR42707:SF2">
    <property type="entry name" value="ACD11 DEHYDROGENASE"/>
    <property type="match status" value="1"/>
</dbReference>
<dbReference type="InterPro" id="IPR041504">
    <property type="entry name" value="AidB_N"/>
</dbReference>
<feature type="domain" description="Acyl-CoA oxidase/dehydrogenase middle" evidence="6">
    <location>
        <begin position="211"/>
        <end position="327"/>
    </location>
</feature>
<gene>
    <name evidence="8" type="ORF">BDY17DRAFT_327827</name>
</gene>
<dbReference type="Gene3D" id="2.40.110.20">
    <property type="match status" value="1"/>
</dbReference>
<dbReference type="InterPro" id="IPR036250">
    <property type="entry name" value="AcylCo_DH-like_C"/>
</dbReference>
<evidence type="ECO:0000313" key="8">
    <source>
        <dbReference type="EMBL" id="KAF2479026.1"/>
    </source>
</evidence>
<evidence type="ECO:0000256" key="1">
    <source>
        <dbReference type="ARBA" id="ARBA00009347"/>
    </source>
</evidence>
<dbReference type="AlphaFoldDB" id="A0A6A6PGW8"/>
<comment type="similarity">
    <text evidence="1 4">Belongs to the acyl-CoA dehydrogenase family.</text>
</comment>
<name>A0A6A6PGW8_9PEZI</name>
<sequence>MNRLFRPAVASKGRARHTLNAPRRQLHSNARPSTIDSGYILSLPRLSNPATSDAAYQRLLSWYLPSSLNEKLQPRLKKFGDEAVSDQVNEWISNAERQPPYVKSRNVWGEKYCYDRLVTSEGWKALGKWGIQNGVVALGYEEEFGPYRRIAQHAFNYIYSASSAVYSCPVSMTSGAARLISHQLKNLPPAHPFHDVYQHIVSREGNWISSQWMTERPGGSDVQNSETWAEHAPLPDNQKTGEMQFDEGDWLVSGYKFFCSATDCDIALMLAKTESGQLSLFLAPTKKKVTLEDGSVDVVTNGIRFHRLKNKMGTKELPTAELELDNVRAWLVGPVDRGIATIATLLNVSRTHNAITALSCWRRGMAIAKGFAQARTTINQPLWTFPMHLRLLANMEVKFQGLLQLAFFTTSILSFVDNGFPTEQPANYPPLPEAGVQATVVQRALTATAKGVNCKIGCIALQECQEAMGGVGYMDEPDEPEFNISRLYRDTAANMTWEGTTNVLSSEVVRHMLNGKNLSIFSDWLEGKVLAGITDEALKGALTASWSNLRNRLVLGGDDMAAALAEGRHIMFSLAWVVSGSLLAHDAQRDGNSLAREVAHRWVLEGDGGVGEFVFPDVVHQPTSSVVSSRERISRDCRLVWGVDLPENPALGYRAPVSKASGEPEKLVARADAK</sequence>
<keyword evidence="2 4" id="KW-0285">Flavoprotein</keyword>
<dbReference type="InterPro" id="IPR052904">
    <property type="entry name" value="Acyl-CoA_dehydrogenase-like"/>
</dbReference>
<dbReference type="OrthoDB" id="10251155at2759"/>
<dbReference type="GO" id="GO:0003995">
    <property type="term" value="F:acyl-CoA dehydrogenase activity"/>
    <property type="evidence" value="ECO:0007669"/>
    <property type="project" value="TreeGrafter"/>
</dbReference>
<feature type="domain" description="Acyl-CoA dehydrogenase/oxidase C-terminal" evidence="5">
    <location>
        <begin position="336"/>
        <end position="512"/>
    </location>
</feature>
<feature type="domain" description="Adaptive response protein AidB N-terminal" evidence="7">
    <location>
        <begin position="66"/>
        <end position="183"/>
    </location>
</feature>
<keyword evidence="9" id="KW-1185">Reference proteome</keyword>
<dbReference type="InterPro" id="IPR009075">
    <property type="entry name" value="AcylCo_DH/oxidase_C"/>
</dbReference>
<keyword evidence="3 4" id="KW-0274">FAD</keyword>
<evidence type="ECO:0000259" key="5">
    <source>
        <dbReference type="Pfam" id="PF00441"/>
    </source>
</evidence>
<dbReference type="Gene3D" id="1.20.140.10">
    <property type="entry name" value="Butyryl-CoA Dehydrogenase, subunit A, domain 3"/>
    <property type="match status" value="1"/>
</dbReference>
<dbReference type="SUPFAM" id="SSF47203">
    <property type="entry name" value="Acyl-CoA dehydrogenase C-terminal domain-like"/>
    <property type="match status" value="1"/>
</dbReference>
<evidence type="ECO:0000256" key="3">
    <source>
        <dbReference type="ARBA" id="ARBA00022827"/>
    </source>
</evidence>
<evidence type="ECO:0000313" key="9">
    <source>
        <dbReference type="Proteomes" id="UP000799767"/>
    </source>
</evidence>
<dbReference type="RefSeq" id="XP_033585596.1">
    <property type="nucleotide sequence ID" value="XM_033737740.1"/>
</dbReference>
<dbReference type="Pfam" id="PF00441">
    <property type="entry name" value="Acyl-CoA_dh_1"/>
    <property type="match status" value="1"/>
</dbReference>
<dbReference type="SUPFAM" id="SSF56645">
    <property type="entry name" value="Acyl-CoA dehydrogenase NM domain-like"/>
    <property type="match status" value="1"/>
</dbReference>
<dbReference type="InterPro" id="IPR006091">
    <property type="entry name" value="Acyl-CoA_Oxase/DH_mid-dom"/>
</dbReference>
<accession>A0A6A6PGW8</accession>
<dbReference type="InterPro" id="IPR009100">
    <property type="entry name" value="AcylCoA_DH/oxidase_NM_dom_sf"/>
</dbReference>
<reference evidence="8" key="1">
    <citation type="journal article" date="2020" name="Stud. Mycol.">
        <title>101 Dothideomycetes genomes: a test case for predicting lifestyles and emergence of pathogens.</title>
        <authorList>
            <person name="Haridas S."/>
            <person name="Albert R."/>
            <person name="Binder M."/>
            <person name="Bloem J."/>
            <person name="Labutti K."/>
            <person name="Salamov A."/>
            <person name="Andreopoulos B."/>
            <person name="Baker S."/>
            <person name="Barry K."/>
            <person name="Bills G."/>
            <person name="Bluhm B."/>
            <person name="Cannon C."/>
            <person name="Castanera R."/>
            <person name="Culley D."/>
            <person name="Daum C."/>
            <person name="Ezra D."/>
            <person name="Gonzalez J."/>
            <person name="Henrissat B."/>
            <person name="Kuo A."/>
            <person name="Liang C."/>
            <person name="Lipzen A."/>
            <person name="Lutzoni F."/>
            <person name="Magnuson J."/>
            <person name="Mondo S."/>
            <person name="Nolan M."/>
            <person name="Ohm R."/>
            <person name="Pangilinan J."/>
            <person name="Park H.-J."/>
            <person name="Ramirez L."/>
            <person name="Alfaro M."/>
            <person name="Sun H."/>
            <person name="Tritt A."/>
            <person name="Yoshinaga Y."/>
            <person name="Zwiers L.-H."/>
            <person name="Turgeon B."/>
            <person name="Goodwin S."/>
            <person name="Spatafora J."/>
            <person name="Crous P."/>
            <person name="Grigoriev I."/>
        </authorList>
    </citation>
    <scope>NUCLEOTIDE SEQUENCE</scope>
    <source>
        <strain evidence="8">CBS 113389</strain>
    </source>
</reference>
<dbReference type="Pfam" id="PF02770">
    <property type="entry name" value="Acyl-CoA_dh_M"/>
    <property type="match status" value="1"/>
</dbReference>
<proteinExistence type="inferred from homology"/>
<evidence type="ECO:0000256" key="2">
    <source>
        <dbReference type="ARBA" id="ARBA00022630"/>
    </source>
</evidence>
<dbReference type="EMBL" id="MU001642">
    <property type="protein sequence ID" value="KAF2479026.1"/>
    <property type="molecule type" value="Genomic_DNA"/>
</dbReference>
<keyword evidence="4" id="KW-0560">Oxidoreductase</keyword>
<dbReference type="Proteomes" id="UP000799767">
    <property type="component" value="Unassembled WGS sequence"/>
</dbReference>
<evidence type="ECO:0000256" key="4">
    <source>
        <dbReference type="RuleBase" id="RU362125"/>
    </source>
</evidence>
<evidence type="ECO:0000259" key="7">
    <source>
        <dbReference type="Pfam" id="PF18158"/>
    </source>
</evidence>
<evidence type="ECO:0000259" key="6">
    <source>
        <dbReference type="Pfam" id="PF02770"/>
    </source>
</evidence>
<dbReference type="Pfam" id="PF18158">
    <property type="entry name" value="AidB_N"/>
    <property type="match status" value="1"/>
</dbReference>
<protein>
    <submittedName>
        <fullName evidence="8">Acyl-CoA dehydrogenase</fullName>
    </submittedName>
</protein>
<dbReference type="PANTHER" id="PTHR42707">
    <property type="entry name" value="ACYL-COA DEHYDROGENASE"/>
    <property type="match status" value="1"/>
</dbReference>